<gene>
    <name evidence="2" type="ORF">PDE_03578</name>
</gene>
<reference evidence="2 3" key="1">
    <citation type="journal article" date="2013" name="PLoS ONE">
        <title>Genomic and secretomic analyses reveal unique features of the lignocellulolytic enzyme system of Penicillium decumbens.</title>
        <authorList>
            <person name="Liu G."/>
            <person name="Zhang L."/>
            <person name="Wei X."/>
            <person name="Zou G."/>
            <person name="Qin Y."/>
            <person name="Ma L."/>
            <person name="Li J."/>
            <person name="Zheng H."/>
            <person name="Wang S."/>
            <person name="Wang C."/>
            <person name="Xun L."/>
            <person name="Zhao G.-P."/>
            <person name="Zhou Z."/>
            <person name="Qu Y."/>
        </authorList>
    </citation>
    <scope>NUCLEOTIDE SEQUENCE [LARGE SCALE GENOMIC DNA]</scope>
    <source>
        <strain evidence="3">114-2 / CGMCC 5302</strain>
    </source>
</reference>
<feature type="region of interest" description="Disordered" evidence="1">
    <location>
        <begin position="1"/>
        <end position="61"/>
    </location>
</feature>
<evidence type="ECO:0000313" key="2">
    <source>
        <dbReference type="EMBL" id="EPS28632.1"/>
    </source>
</evidence>
<dbReference type="eggNOG" id="ENOG502S65D">
    <property type="taxonomic scope" value="Eukaryota"/>
</dbReference>
<dbReference type="AlphaFoldDB" id="S8B2I1"/>
<dbReference type="Proteomes" id="UP000019376">
    <property type="component" value="Unassembled WGS sequence"/>
</dbReference>
<feature type="compositionally biased region" description="Polar residues" evidence="1">
    <location>
        <begin position="9"/>
        <end position="23"/>
    </location>
</feature>
<accession>S8B2I1</accession>
<name>S8B2I1_PENO1</name>
<proteinExistence type="predicted"/>
<dbReference type="PhylomeDB" id="S8B2I1"/>
<evidence type="ECO:0000313" key="3">
    <source>
        <dbReference type="Proteomes" id="UP000019376"/>
    </source>
</evidence>
<dbReference type="OrthoDB" id="4497018at2759"/>
<evidence type="ECO:0000256" key="1">
    <source>
        <dbReference type="SAM" id="MobiDB-lite"/>
    </source>
</evidence>
<sequence length="366" mass="41178">MLSNKHADSFTTKSTQSVHGKQSNTKRPRIGLSSPGLSDTESNTSSFKSPHKKQKKISEVDPNISNPRLLVNRACIYERTLPGDAYITAHVARLQHGYYASEAVSDRDAEHVDFLAISFVFHTTHTLQHRFKSATIKASIRNHHGKGSLRRNRHGSPPVNPRFLMHAPHLIFGHVSPETMEWTFSLAGSLGVSETPVSASIMPSRSTTGRYRRYEMMRIQGSARTLKSARGPQYDVEAGEIVWSLEENSLQRAGLPREFTFVMLVQKPTASSELSLSLEIEPVIQAIVGNYPNWLLGLSAYQPLPRRGVDFNEEIGQRFDPVDPTRGFNFAALESSFDDYIAMPGRKYTRQVRVSSRHQIFLCQKR</sequence>
<dbReference type="EMBL" id="KB644411">
    <property type="protein sequence ID" value="EPS28632.1"/>
    <property type="molecule type" value="Genomic_DNA"/>
</dbReference>
<feature type="compositionally biased region" description="Polar residues" evidence="1">
    <location>
        <begin position="35"/>
        <end position="48"/>
    </location>
</feature>
<protein>
    <submittedName>
        <fullName evidence="2">Uncharacterized protein</fullName>
    </submittedName>
</protein>
<dbReference type="HOGENOM" id="CLU_855565_0_0_1"/>
<organism evidence="2 3">
    <name type="scientific">Penicillium oxalicum (strain 114-2 / CGMCC 5302)</name>
    <name type="common">Penicillium decumbens</name>
    <dbReference type="NCBI Taxonomy" id="933388"/>
    <lineage>
        <taxon>Eukaryota</taxon>
        <taxon>Fungi</taxon>
        <taxon>Dikarya</taxon>
        <taxon>Ascomycota</taxon>
        <taxon>Pezizomycotina</taxon>
        <taxon>Eurotiomycetes</taxon>
        <taxon>Eurotiomycetidae</taxon>
        <taxon>Eurotiales</taxon>
        <taxon>Aspergillaceae</taxon>
        <taxon>Penicillium</taxon>
    </lineage>
</organism>
<keyword evidence="3" id="KW-1185">Reference proteome</keyword>